<dbReference type="Gene3D" id="3.60.10.10">
    <property type="entry name" value="Endonuclease/exonuclease/phosphatase"/>
    <property type="match status" value="1"/>
</dbReference>
<dbReference type="AlphaFoldDB" id="A0AAR2L069"/>
<keyword evidence="1" id="KW-0175">Coiled coil</keyword>
<dbReference type="InterPro" id="IPR036691">
    <property type="entry name" value="Endo/exonu/phosph_ase_sf"/>
</dbReference>
<accession>A0AAR2L069</accession>
<reference evidence="2" key="3">
    <citation type="submission" date="2025-09" db="UniProtKB">
        <authorList>
            <consortium name="Ensembl"/>
        </authorList>
    </citation>
    <scope>IDENTIFICATION</scope>
</reference>
<reference evidence="2 3" key="1">
    <citation type="submission" date="2020-10" db="EMBL/GenBank/DDBJ databases">
        <title>Pygocentrus nattereri (red-bellied piranha) genome, fPygNat1, primary haplotype.</title>
        <authorList>
            <person name="Myers G."/>
            <person name="Meyer A."/>
            <person name="Karagic N."/>
            <person name="Pippel M."/>
            <person name="Winkler S."/>
            <person name="Tracey A."/>
            <person name="Wood J."/>
            <person name="Formenti G."/>
            <person name="Howe K."/>
            <person name="Fedrigo O."/>
            <person name="Jarvis E.D."/>
        </authorList>
    </citation>
    <scope>NUCLEOTIDE SEQUENCE [LARGE SCALE GENOMIC DNA]</scope>
</reference>
<dbReference type="Ensembl" id="ENSPNAT00000045896.1">
    <property type="protein sequence ID" value="ENSPNAP00000068134.1"/>
    <property type="gene ID" value="ENSPNAG00000036685.1"/>
</dbReference>
<organism evidence="2 3">
    <name type="scientific">Pygocentrus nattereri</name>
    <name type="common">Red-bellied piranha</name>
    <dbReference type="NCBI Taxonomy" id="42514"/>
    <lineage>
        <taxon>Eukaryota</taxon>
        <taxon>Metazoa</taxon>
        <taxon>Chordata</taxon>
        <taxon>Craniata</taxon>
        <taxon>Vertebrata</taxon>
        <taxon>Euteleostomi</taxon>
        <taxon>Actinopterygii</taxon>
        <taxon>Neopterygii</taxon>
        <taxon>Teleostei</taxon>
        <taxon>Ostariophysi</taxon>
        <taxon>Characiformes</taxon>
        <taxon>Characoidei</taxon>
        <taxon>Pygocentrus</taxon>
    </lineage>
</organism>
<gene>
    <name evidence="2" type="primary">MTX3</name>
</gene>
<dbReference type="Proteomes" id="UP001501920">
    <property type="component" value="Chromosome 22"/>
</dbReference>
<evidence type="ECO:0000313" key="2">
    <source>
        <dbReference type="Ensembl" id="ENSPNAP00000068134.1"/>
    </source>
</evidence>
<feature type="coiled-coil region" evidence="1">
    <location>
        <begin position="275"/>
        <end position="302"/>
    </location>
</feature>
<dbReference type="GeneTree" id="ENSGT00950000183016"/>
<proteinExistence type="predicted"/>
<evidence type="ECO:0000313" key="3">
    <source>
        <dbReference type="Proteomes" id="UP001501920"/>
    </source>
</evidence>
<dbReference type="SUPFAM" id="SSF56219">
    <property type="entry name" value="DNase I-like"/>
    <property type="match status" value="1"/>
</dbReference>
<evidence type="ECO:0008006" key="4">
    <source>
        <dbReference type="Google" id="ProtNLM"/>
    </source>
</evidence>
<name>A0AAR2L069_PYGNA</name>
<protein>
    <recommendedName>
        <fullName evidence="4">Endonuclease/exonuclease/phosphatase domain-containing protein</fullName>
    </recommendedName>
</protein>
<sequence>MWLTRIAEGEGGIPGLLVCPGCSSFMGWVFFGILLLLGWVWGRVPDRLQFNYVVCGDTEGRIAHIKTLVANRKIAFLSVYAPSTGDPSFYSTLSAYLLNLSDCEVVLGADMNAVMTHNLDRSGKNESYLQKMCADKLRQCIFSSSLVDCWRSLNPSLKKYTFLSSRHRTYSRIDYMFISRTLLPLAPMADIWVMTLSDHNSNFLRLVITPKPPRAPRWRFNTKLLQDKDYCAQFKNELKEFITINQGSVDDPRILWDAVKGLIRNNSISYASWNNKQRLKKISDLEAQLTSLENSNQTLYSDDTVKEIFVIKQELNQLLRHKAEFLIQRSRTIHI</sequence>
<reference evidence="2" key="2">
    <citation type="submission" date="2025-08" db="UniProtKB">
        <authorList>
            <consortium name="Ensembl"/>
        </authorList>
    </citation>
    <scope>IDENTIFICATION</scope>
</reference>
<evidence type="ECO:0000256" key="1">
    <source>
        <dbReference type="SAM" id="Coils"/>
    </source>
</evidence>
<keyword evidence="3" id="KW-1185">Reference proteome</keyword>